<dbReference type="Pfam" id="PF04972">
    <property type="entry name" value="BON"/>
    <property type="match status" value="1"/>
</dbReference>
<evidence type="ECO:0000259" key="1">
    <source>
        <dbReference type="PROSITE" id="PS50914"/>
    </source>
</evidence>
<dbReference type="AlphaFoldDB" id="A0A517T5C1"/>
<gene>
    <name evidence="2" type="ORF">V22_07810</name>
</gene>
<dbReference type="InterPro" id="IPR007055">
    <property type="entry name" value="BON_dom"/>
</dbReference>
<sequence>MSRQIKLHDAHPLSEQLQSALSQSMYSLAASRLSVDAGSEFVVLRGNVDTYYHKQLAQESIRQVAGDLRVYNEIEVV</sequence>
<accession>A0A517T5C1</accession>
<organism evidence="2 3">
    <name type="scientific">Calycomorphotria hydatis</name>
    <dbReference type="NCBI Taxonomy" id="2528027"/>
    <lineage>
        <taxon>Bacteria</taxon>
        <taxon>Pseudomonadati</taxon>
        <taxon>Planctomycetota</taxon>
        <taxon>Planctomycetia</taxon>
        <taxon>Planctomycetales</taxon>
        <taxon>Planctomycetaceae</taxon>
        <taxon>Calycomorphotria</taxon>
    </lineage>
</organism>
<name>A0A517T5C1_9PLAN</name>
<dbReference type="RefSeq" id="WP_145259974.1">
    <property type="nucleotide sequence ID" value="NZ_CP036316.1"/>
</dbReference>
<evidence type="ECO:0000313" key="3">
    <source>
        <dbReference type="Proteomes" id="UP000319976"/>
    </source>
</evidence>
<evidence type="ECO:0000313" key="2">
    <source>
        <dbReference type="EMBL" id="QDT63558.1"/>
    </source>
</evidence>
<dbReference type="PROSITE" id="PS50914">
    <property type="entry name" value="BON"/>
    <property type="match status" value="1"/>
</dbReference>
<feature type="domain" description="BON" evidence="1">
    <location>
        <begin position="9"/>
        <end position="77"/>
    </location>
</feature>
<dbReference type="EMBL" id="CP036316">
    <property type="protein sequence ID" value="QDT63558.1"/>
    <property type="molecule type" value="Genomic_DNA"/>
</dbReference>
<dbReference type="OrthoDB" id="214050at2"/>
<dbReference type="KEGG" id="chya:V22_07810"/>
<proteinExistence type="predicted"/>
<protein>
    <submittedName>
        <fullName evidence="2">BON domain protein</fullName>
    </submittedName>
</protein>
<keyword evidence="3" id="KW-1185">Reference proteome</keyword>
<reference evidence="2 3" key="1">
    <citation type="submission" date="2019-02" db="EMBL/GenBank/DDBJ databases">
        <title>Deep-cultivation of Planctomycetes and their phenomic and genomic characterization uncovers novel biology.</title>
        <authorList>
            <person name="Wiegand S."/>
            <person name="Jogler M."/>
            <person name="Boedeker C."/>
            <person name="Pinto D."/>
            <person name="Vollmers J."/>
            <person name="Rivas-Marin E."/>
            <person name="Kohn T."/>
            <person name="Peeters S.H."/>
            <person name="Heuer A."/>
            <person name="Rast P."/>
            <person name="Oberbeckmann S."/>
            <person name="Bunk B."/>
            <person name="Jeske O."/>
            <person name="Meyerdierks A."/>
            <person name="Storesund J.E."/>
            <person name="Kallscheuer N."/>
            <person name="Luecker S."/>
            <person name="Lage O.M."/>
            <person name="Pohl T."/>
            <person name="Merkel B.J."/>
            <person name="Hornburger P."/>
            <person name="Mueller R.-W."/>
            <person name="Bruemmer F."/>
            <person name="Labrenz M."/>
            <person name="Spormann A.M."/>
            <person name="Op den Camp H."/>
            <person name="Overmann J."/>
            <person name="Amann R."/>
            <person name="Jetten M.S.M."/>
            <person name="Mascher T."/>
            <person name="Medema M.H."/>
            <person name="Devos D.P."/>
            <person name="Kaster A.-K."/>
            <person name="Ovreas L."/>
            <person name="Rohde M."/>
            <person name="Galperin M.Y."/>
            <person name="Jogler C."/>
        </authorList>
    </citation>
    <scope>NUCLEOTIDE SEQUENCE [LARGE SCALE GENOMIC DNA]</scope>
    <source>
        <strain evidence="2 3">V22</strain>
    </source>
</reference>
<dbReference type="Proteomes" id="UP000319976">
    <property type="component" value="Chromosome"/>
</dbReference>
<dbReference type="Gene3D" id="3.30.1340.30">
    <property type="match status" value="1"/>
</dbReference>